<accession>A0A5D6W7T1</accession>
<feature type="region of interest" description="Disordered" evidence="1">
    <location>
        <begin position="110"/>
        <end position="132"/>
    </location>
</feature>
<keyword evidence="2" id="KW-1133">Transmembrane helix</keyword>
<name>A0A5D6W7T1_9FIRM</name>
<sequence length="256" mass="27811">MANFCKKCGAPLNPTSKFCTKCGAQIADTQPQQVPVQPQRPIQQPIQQPYQQPYQQQYQPPYQAPAKSQSDNPMIIGLLVLVVVLLGGLVGYYLYSNTANDSQATYSKIEKQAPENSSGAEKEKPAAAPAGANLDELVREKDSIDTAIGELANRINSHLSNHSSFRGYDGLKNDAKAIIDRANSAKDRLNGMNAADNAKKEALMNLFSLEIDRAHGLYKGIVDNQNGGDYSLGFQQGTKASYAFDAANSTFNATYK</sequence>
<dbReference type="OrthoDB" id="1664687at2"/>
<keyword evidence="5" id="KW-1185">Reference proteome</keyword>
<feature type="transmembrane region" description="Helical" evidence="2">
    <location>
        <begin position="75"/>
        <end position="95"/>
    </location>
</feature>
<feature type="region of interest" description="Disordered" evidence="1">
    <location>
        <begin position="32"/>
        <end position="55"/>
    </location>
</feature>
<dbReference type="Pfam" id="PF13240">
    <property type="entry name" value="Zn_Ribbon_1"/>
    <property type="match status" value="1"/>
</dbReference>
<reference evidence="4 5" key="1">
    <citation type="submission" date="2019-08" db="EMBL/GenBank/DDBJ databases">
        <title>Selenomonas sp. mPRGC5 and Selenomonas sp. mPRGC8 isolated from ruminal fluid of dairy goat (Capra hircus).</title>
        <authorList>
            <person name="Poothong S."/>
            <person name="Nuengjamnong C."/>
            <person name="Tanasupawat S."/>
        </authorList>
    </citation>
    <scope>NUCLEOTIDE SEQUENCE [LARGE SCALE GENOMIC DNA]</scope>
    <source>
        <strain evidence="5">mPRGC5</strain>
    </source>
</reference>
<organism evidence="4 5">
    <name type="scientific">Selenomonas ruminis</name>
    <dbReference type="NCBI Taxonomy" id="2593411"/>
    <lineage>
        <taxon>Bacteria</taxon>
        <taxon>Bacillati</taxon>
        <taxon>Bacillota</taxon>
        <taxon>Negativicutes</taxon>
        <taxon>Selenomonadales</taxon>
        <taxon>Selenomonadaceae</taxon>
        <taxon>Selenomonas</taxon>
    </lineage>
</organism>
<proteinExistence type="predicted"/>
<keyword evidence="2" id="KW-0472">Membrane</keyword>
<evidence type="ECO:0000256" key="2">
    <source>
        <dbReference type="SAM" id="Phobius"/>
    </source>
</evidence>
<dbReference type="InterPro" id="IPR026870">
    <property type="entry name" value="Zinc_ribbon_dom"/>
</dbReference>
<evidence type="ECO:0000313" key="4">
    <source>
        <dbReference type="EMBL" id="TYZ23926.1"/>
    </source>
</evidence>
<evidence type="ECO:0000259" key="3">
    <source>
        <dbReference type="Pfam" id="PF13240"/>
    </source>
</evidence>
<dbReference type="Proteomes" id="UP000323646">
    <property type="component" value="Unassembled WGS sequence"/>
</dbReference>
<dbReference type="AlphaFoldDB" id="A0A5D6W7T1"/>
<evidence type="ECO:0000313" key="5">
    <source>
        <dbReference type="Proteomes" id="UP000323646"/>
    </source>
</evidence>
<dbReference type="RefSeq" id="WP_149170855.1">
    <property type="nucleotide sequence ID" value="NZ_VTOY01000002.1"/>
</dbReference>
<keyword evidence="2" id="KW-0812">Transmembrane</keyword>
<comment type="caution">
    <text evidence="4">The sequence shown here is derived from an EMBL/GenBank/DDBJ whole genome shotgun (WGS) entry which is preliminary data.</text>
</comment>
<feature type="domain" description="Zinc-ribbon" evidence="3">
    <location>
        <begin position="4"/>
        <end position="25"/>
    </location>
</feature>
<dbReference type="EMBL" id="VTOY01000002">
    <property type="protein sequence ID" value="TYZ23926.1"/>
    <property type="molecule type" value="Genomic_DNA"/>
</dbReference>
<evidence type="ECO:0000256" key="1">
    <source>
        <dbReference type="SAM" id="MobiDB-lite"/>
    </source>
</evidence>
<protein>
    <submittedName>
        <fullName evidence="4">Zinc ribbon domain-containing protein</fullName>
    </submittedName>
</protein>
<gene>
    <name evidence="4" type="ORF">FZ040_04175</name>
</gene>